<proteinExistence type="predicted"/>
<sequence length="61" mass="6862">MPPEAGVAIGEEEYIGENINRANQDEKRRLTGQARTHTIGPLVWPTRLARPFEGVSQCPFR</sequence>
<protein>
    <submittedName>
        <fullName evidence="1">Uncharacterized protein</fullName>
    </submittedName>
</protein>
<organism evidence="1">
    <name type="scientific">marine metagenome</name>
    <dbReference type="NCBI Taxonomy" id="408172"/>
    <lineage>
        <taxon>unclassified sequences</taxon>
        <taxon>metagenomes</taxon>
        <taxon>ecological metagenomes</taxon>
    </lineage>
</organism>
<reference evidence="1" key="1">
    <citation type="submission" date="2018-05" db="EMBL/GenBank/DDBJ databases">
        <authorList>
            <person name="Lanie J.A."/>
            <person name="Ng W.-L."/>
            <person name="Kazmierczak K.M."/>
            <person name="Andrzejewski T.M."/>
            <person name="Davidsen T.M."/>
            <person name="Wayne K.J."/>
            <person name="Tettelin H."/>
            <person name="Glass J.I."/>
            <person name="Rusch D."/>
            <person name="Podicherti R."/>
            <person name="Tsui H.-C.T."/>
            <person name="Winkler M.E."/>
        </authorList>
    </citation>
    <scope>NUCLEOTIDE SEQUENCE</scope>
</reference>
<evidence type="ECO:0000313" key="1">
    <source>
        <dbReference type="EMBL" id="SUZ82781.1"/>
    </source>
</evidence>
<name>A0A381QTS8_9ZZZZ</name>
<gene>
    <name evidence="1" type="ORF">METZ01_LOCUS35635</name>
</gene>
<dbReference type="EMBL" id="UINC01001522">
    <property type="protein sequence ID" value="SUZ82781.1"/>
    <property type="molecule type" value="Genomic_DNA"/>
</dbReference>
<accession>A0A381QTS8</accession>
<dbReference type="AlphaFoldDB" id="A0A381QTS8"/>